<dbReference type="EMBL" id="WCRW01000018">
    <property type="protein sequence ID" value="KAB4452122.1"/>
    <property type="molecule type" value="Genomic_DNA"/>
</dbReference>
<dbReference type="Gene3D" id="2.60.40.2100">
    <property type="match status" value="1"/>
</dbReference>
<keyword evidence="4" id="KW-0472">Membrane</keyword>
<gene>
    <name evidence="10" type="ORF">DW011_24590</name>
    <name evidence="9" type="ORF">GAN75_21115</name>
    <name evidence="11" type="ORF">KQP68_07600</name>
    <name evidence="12" type="ORF">KQP74_19540</name>
</gene>
<comment type="similarity">
    <text evidence="2">Belongs to the bacteroidetes fimbrillin superfamily. FimB/Mfa2 family.</text>
</comment>
<keyword evidence="5" id="KW-0564">Palmitate</keyword>
<dbReference type="PROSITE" id="PS51257">
    <property type="entry name" value="PROKAR_LIPOPROTEIN"/>
    <property type="match status" value="1"/>
</dbReference>
<feature type="chain" id="PRO_5014250512" evidence="8">
    <location>
        <begin position="22"/>
        <end position="325"/>
    </location>
</feature>
<reference evidence="9 14" key="2">
    <citation type="journal article" date="2019" name="Nat. Med.">
        <title>A library of human gut bacterial isolates paired with longitudinal multiomics data enables mechanistic microbiome research.</title>
        <authorList>
            <person name="Poyet M."/>
            <person name="Groussin M."/>
            <person name="Gibbons S.M."/>
            <person name="Avila-Pacheco J."/>
            <person name="Jiang X."/>
            <person name="Kearney S.M."/>
            <person name="Perrotta A.R."/>
            <person name="Berdy B."/>
            <person name="Zhao S."/>
            <person name="Lieberman T.D."/>
            <person name="Swanson P.K."/>
            <person name="Smith M."/>
            <person name="Roesemann S."/>
            <person name="Alexander J.E."/>
            <person name="Rich S.A."/>
            <person name="Livny J."/>
            <person name="Vlamakis H."/>
            <person name="Clish C."/>
            <person name="Bullock K."/>
            <person name="Deik A."/>
            <person name="Scott J."/>
            <person name="Pierce K.A."/>
            <person name="Xavier R.J."/>
            <person name="Alm E.J."/>
        </authorList>
    </citation>
    <scope>NUCLEOTIDE SEQUENCE [LARGE SCALE GENOMIC DNA]</scope>
    <source>
        <strain evidence="9 14">BIOML-A160</strain>
    </source>
</reference>
<evidence type="ECO:0000313" key="9">
    <source>
        <dbReference type="EMBL" id="KAB4452122.1"/>
    </source>
</evidence>
<dbReference type="RefSeq" id="WP_016269361.1">
    <property type="nucleotide sequence ID" value="NZ_CAXTFL010000028.1"/>
</dbReference>
<evidence type="ECO:0000313" key="10">
    <source>
        <dbReference type="EMBL" id="RHL52576.1"/>
    </source>
</evidence>
<evidence type="ECO:0000256" key="8">
    <source>
        <dbReference type="SAM" id="SignalP"/>
    </source>
</evidence>
<keyword evidence="7" id="KW-0449">Lipoprotein</keyword>
<comment type="subcellular location">
    <subcellularLocation>
        <location evidence="1">Cell outer membrane</location>
    </subcellularLocation>
</comment>
<evidence type="ECO:0000256" key="4">
    <source>
        <dbReference type="ARBA" id="ARBA00023136"/>
    </source>
</evidence>
<dbReference type="AlphaFoldDB" id="A0A173VX85"/>
<dbReference type="Pfam" id="PF08842">
    <property type="entry name" value="Mfa2"/>
    <property type="match status" value="1"/>
</dbReference>
<evidence type="ECO:0000256" key="3">
    <source>
        <dbReference type="ARBA" id="ARBA00022729"/>
    </source>
</evidence>
<sequence>MRPFLLHIICIVMLFSSCNWVNDDLSDCPTGTWLKISYTYNILDVDAASSQVGDITIFAFDKNNKYVDRLDVDSIALHQGYCMVRVPFPEGSYHLLLWGGASDRQYRFPYLKTGQTERKSLLLSLICNSEKQMNGKLNGLFYGSLENITISNDYQVLDAPLVKNTNYFSCILQDDNNLLNQEDFTFTLEAANGVMDHTNTPLGTEPVYYRPYRQEVSILDEEETPVIHARLNTLRIMKGDQTTLTIKHVPSGQEILRLPLTQYLLLSKIHSHTGDEMGDQEYLDRQDSYTLLFFIQSSDMGIPKICPRIMVNGWTVRLNDSELEF</sequence>
<dbReference type="Proteomes" id="UP001156218">
    <property type="component" value="Chromosome"/>
</dbReference>
<dbReference type="Proteomes" id="UP000283616">
    <property type="component" value="Unassembled WGS sequence"/>
</dbReference>
<dbReference type="InterPro" id="IPR014941">
    <property type="entry name" value="FimB/Mfa2/Mfa3"/>
</dbReference>
<proteinExistence type="inferred from homology"/>
<dbReference type="Proteomes" id="UP001162960">
    <property type="component" value="Chromosome"/>
</dbReference>
<feature type="signal peptide" evidence="8">
    <location>
        <begin position="1"/>
        <end position="21"/>
    </location>
</feature>
<evidence type="ECO:0000313" key="11">
    <source>
        <dbReference type="EMBL" id="UYU68134.1"/>
    </source>
</evidence>
<evidence type="ECO:0000313" key="14">
    <source>
        <dbReference type="Proteomes" id="UP000436825"/>
    </source>
</evidence>
<keyword evidence="3 8" id="KW-0732">Signal</keyword>
<evidence type="ECO:0000256" key="6">
    <source>
        <dbReference type="ARBA" id="ARBA00023237"/>
    </source>
</evidence>
<dbReference type="EMBL" id="CP083685">
    <property type="protein sequence ID" value="UYU90109.1"/>
    <property type="molecule type" value="Genomic_DNA"/>
</dbReference>
<protein>
    <submittedName>
        <fullName evidence="9">FimB/Mfa2 family fimbrial subunit</fullName>
    </submittedName>
</protein>
<evidence type="ECO:0000256" key="7">
    <source>
        <dbReference type="ARBA" id="ARBA00023288"/>
    </source>
</evidence>
<evidence type="ECO:0000256" key="1">
    <source>
        <dbReference type="ARBA" id="ARBA00004442"/>
    </source>
</evidence>
<reference evidence="10 13" key="1">
    <citation type="submission" date="2018-08" db="EMBL/GenBank/DDBJ databases">
        <title>A genome reference for cultivated species of the human gut microbiota.</title>
        <authorList>
            <person name="Zou Y."/>
            <person name="Xue W."/>
            <person name="Luo G."/>
        </authorList>
    </citation>
    <scope>NUCLEOTIDE SEQUENCE [LARGE SCALE GENOMIC DNA]</scope>
    <source>
        <strain evidence="10 13">AF37-12</strain>
    </source>
</reference>
<dbReference type="Gene3D" id="2.60.40.2090">
    <property type="match status" value="1"/>
</dbReference>
<evidence type="ECO:0000313" key="12">
    <source>
        <dbReference type="EMBL" id="UYU90109.1"/>
    </source>
</evidence>
<dbReference type="EMBL" id="QROV01000049">
    <property type="protein sequence ID" value="RHL52576.1"/>
    <property type="molecule type" value="Genomic_DNA"/>
</dbReference>
<accession>A0A173VX85</accession>
<evidence type="ECO:0000313" key="15">
    <source>
        <dbReference type="Proteomes" id="UP001156218"/>
    </source>
</evidence>
<evidence type="ECO:0000313" key="13">
    <source>
        <dbReference type="Proteomes" id="UP000283616"/>
    </source>
</evidence>
<keyword evidence="6" id="KW-0998">Cell outer membrane</keyword>
<dbReference type="Proteomes" id="UP000436825">
    <property type="component" value="Unassembled WGS sequence"/>
</dbReference>
<dbReference type="EMBL" id="CP083680">
    <property type="protein sequence ID" value="UYU68134.1"/>
    <property type="molecule type" value="Genomic_DNA"/>
</dbReference>
<dbReference type="GO" id="GO:0009279">
    <property type="term" value="C:cell outer membrane"/>
    <property type="evidence" value="ECO:0007669"/>
    <property type="project" value="UniProtKB-SubCell"/>
</dbReference>
<name>A0A173VX85_BACT4</name>
<reference evidence="11 15" key="3">
    <citation type="submission" date="2021-06" db="EMBL/GenBank/DDBJ databases">
        <title>Interrogation of the integrated mobile genetic elements in gut-associated Bacteroides with a consensus prediction approach.</title>
        <authorList>
            <person name="Campbell D.E."/>
            <person name="Leigh J.R."/>
            <person name="Kim T."/>
            <person name="England W."/>
            <person name="Whitaker R.J."/>
            <person name="Degnan P.H."/>
        </authorList>
    </citation>
    <scope>NUCLEOTIDE SEQUENCE</scope>
    <source>
        <strain evidence="12">VPI-3443</strain>
        <strain evidence="11 15">WAL8669</strain>
    </source>
</reference>
<evidence type="ECO:0000256" key="5">
    <source>
        <dbReference type="ARBA" id="ARBA00023139"/>
    </source>
</evidence>
<organism evidence="10 13">
    <name type="scientific">Bacteroides thetaiotaomicron</name>
    <dbReference type="NCBI Taxonomy" id="818"/>
    <lineage>
        <taxon>Bacteria</taxon>
        <taxon>Pseudomonadati</taxon>
        <taxon>Bacteroidota</taxon>
        <taxon>Bacteroidia</taxon>
        <taxon>Bacteroidales</taxon>
        <taxon>Bacteroidaceae</taxon>
        <taxon>Bacteroides</taxon>
    </lineage>
</organism>
<evidence type="ECO:0000256" key="2">
    <source>
        <dbReference type="ARBA" id="ARBA00007248"/>
    </source>
</evidence>